<sequence>MKDEKENFGVLEVLAKDMGEFGWRKVAPVWQIFLSFLYREGYWALVSFSCGNGDSCIGIIKPFTVFSALLCIVDDESFAHSVLHELGGVDLAPFVIKRDKEICKSDMIATHDRDAKSKKNKMCLRLFQDLTWNDFCKVALEQAVIDMEDVYIARRYKSETNNEVTKEIENRVADLTQESERPIPSSVSLGVESLTGASRIQDDAAFDMCSGTLESFSP</sequence>
<dbReference type="InterPro" id="IPR026153">
    <property type="entry name" value="Treslin"/>
</dbReference>
<dbReference type="GO" id="GO:0003682">
    <property type="term" value="F:chromatin binding"/>
    <property type="evidence" value="ECO:0007669"/>
    <property type="project" value="TreeGrafter"/>
</dbReference>
<proteinExistence type="predicted"/>
<keyword evidence="2" id="KW-1185">Reference proteome</keyword>
<name>A0AA39STR1_ACESA</name>
<accession>A0AA39STR1</accession>
<dbReference type="GO" id="GO:0010212">
    <property type="term" value="P:response to ionizing radiation"/>
    <property type="evidence" value="ECO:0007669"/>
    <property type="project" value="InterPro"/>
</dbReference>
<dbReference type="EMBL" id="JAUESC010000004">
    <property type="protein sequence ID" value="KAK0596417.1"/>
    <property type="molecule type" value="Genomic_DNA"/>
</dbReference>
<dbReference type="GO" id="GO:0007095">
    <property type="term" value="P:mitotic G2 DNA damage checkpoint signaling"/>
    <property type="evidence" value="ECO:0007669"/>
    <property type="project" value="TreeGrafter"/>
</dbReference>
<dbReference type="GO" id="GO:0030174">
    <property type="term" value="P:regulation of DNA-templated DNA replication initiation"/>
    <property type="evidence" value="ECO:0007669"/>
    <property type="project" value="TreeGrafter"/>
</dbReference>
<gene>
    <name evidence="1" type="ORF">LWI29_015503</name>
</gene>
<dbReference type="GO" id="GO:0033314">
    <property type="term" value="P:mitotic DNA replication checkpoint signaling"/>
    <property type="evidence" value="ECO:0007669"/>
    <property type="project" value="InterPro"/>
</dbReference>
<dbReference type="Proteomes" id="UP001168877">
    <property type="component" value="Unassembled WGS sequence"/>
</dbReference>
<reference evidence="1" key="2">
    <citation type="submission" date="2023-06" db="EMBL/GenBank/DDBJ databases">
        <authorList>
            <person name="Swenson N.G."/>
            <person name="Wegrzyn J.L."/>
            <person name="Mcevoy S.L."/>
        </authorList>
    </citation>
    <scope>NUCLEOTIDE SEQUENCE</scope>
    <source>
        <strain evidence="1">NS2018</strain>
        <tissue evidence="1">Leaf</tissue>
    </source>
</reference>
<evidence type="ECO:0000313" key="2">
    <source>
        <dbReference type="Proteomes" id="UP001168877"/>
    </source>
</evidence>
<comment type="caution">
    <text evidence="1">The sequence shown here is derived from an EMBL/GenBank/DDBJ whole genome shotgun (WGS) entry which is preliminary data.</text>
</comment>
<dbReference type="PANTHER" id="PTHR21556:SF2">
    <property type="entry name" value="TRESLIN"/>
    <property type="match status" value="1"/>
</dbReference>
<evidence type="ECO:0000313" key="1">
    <source>
        <dbReference type="EMBL" id="KAK0596417.1"/>
    </source>
</evidence>
<reference evidence="1" key="1">
    <citation type="journal article" date="2022" name="Plant J.">
        <title>Strategies of tolerance reflected in two North American maple genomes.</title>
        <authorList>
            <person name="McEvoy S.L."/>
            <person name="Sezen U.U."/>
            <person name="Trouern-Trend A."/>
            <person name="McMahon S.M."/>
            <person name="Schaberg P.G."/>
            <person name="Yang J."/>
            <person name="Wegrzyn J.L."/>
            <person name="Swenson N.G."/>
        </authorList>
    </citation>
    <scope>NUCLEOTIDE SEQUENCE</scope>
    <source>
        <strain evidence="1">NS2018</strain>
    </source>
</reference>
<dbReference type="GO" id="GO:0005634">
    <property type="term" value="C:nucleus"/>
    <property type="evidence" value="ECO:0007669"/>
    <property type="project" value="InterPro"/>
</dbReference>
<dbReference type="GO" id="GO:0006260">
    <property type="term" value="P:DNA replication"/>
    <property type="evidence" value="ECO:0007669"/>
    <property type="project" value="InterPro"/>
</dbReference>
<dbReference type="PANTHER" id="PTHR21556">
    <property type="entry name" value="TRESLIN"/>
    <property type="match status" value="1"/>
</dbReference>
<organism evidence="1 2">
    <name type="scientific">Acer saccharum</name>
    <name type="common">Sugar maple</name>
    <dbReference type="NCBI Taxonomy" id="4024"/>
    <lineage>
        <taxon>Eukaryota</taxon>
        <taxon>Viridiplantae</taxon>
        <taxon>Streptophyta</taxon>
        <taxon>Embryophyta</taxon>
        <taxon>Tracheophyta</taxon>
        <taxon>Spermatophyta</taxon>
        <taxon>Magnoliopsida</taxon>
        <taxon>eudicotyledons</taxon>
        <taxon>Gunneridae</taxon>
        <taxon>Pentapetalae</taxon>
        <taxon>rosids</taxon>
        <taxon>malvids</taxon>
        <taxon>Sapindales</taxon>
        <taxon>Sapindaceae</taxon>
        <taxon>Hippocastanoideae</taxon>
        <taxon>Acereae</taxon>
        <taxon>Acer</taxon>
    </lineage>
</organism>
<protein>
    <submittedName>
        <fullName evidence="1">Uncharacterized protein</fullName>
    </submittedName>
</protein>
<dbReference type="AlphaFoldDB" id="A0AA39STR1"/>